<reference evidence="2" key="1">
    <citation type="submission" date="2020-12" db="EMBL/GenBank/DDBJ databases">
        <title>Metabolic potential, ecology and presence of endohyphal bacteria is reflected in genomic diversity of Mucoromycotina.</title>
        <authorList>
            <person name="Muszewska A."/>
            <person name="Okrasinska A."/>
            <person name="Steczkiewicz K."/>
            <person name="Drgas O."/>
            <person name="Orlowska M."/>
            <person name="Perlinska-Lenart U."/>
            <person name="Aleksandrzak-Piekarczyk T."/>
            <person name="Szatraj K."/>
            <person name="Zielenkiewicz U."/>
            <person name="Pilsyk S."/>
            <person name="Malc E."/>
            <person name="Mieczkowski P."/>
            <person name="Kruszewska J.S."/>
            <person name="Biernat P."/>
            <person name="Pawlowska J."/>
        </authorList>
    </citation>
    <scope>NUCLEOTIDE SEQUENCE</scope>
    <source>
        <strain evidence="2">WA0000017839</strain>
    </source>
</reference>
<organism evidence="2 3">
    <name type="scientific">Mucor saturninus</name>
    <dbReference type="NCBI Taxonomy" id="64648"/>
    <lineage>
        <taxon>Eukaryota</taxon>
        <taxon>Fungi</taxon>
        <taxon>Fungi incertae sedis</taxon>
        <taxon>Mucoromycota</taxon>
        <taxon>Mucoromycotina</taxon>
        <taxon>Mucoromycetes</taxon>
        <taxon>Mucorales</taxon>
        <taxon>Mucorineae</taxon>
        <taxon>Mucoraceae</taxon>
        <taxon>Mucor</taxon>
    </lineage>
</organism>
<evidence type="ECO:0000313" key="3">
    <source>
        <dbReference type="Proteomes" id="UP000603453"/>
    </source>
</evidence>
<proteinExistence type="predicted"/>
<sequence length="72" mass="7831">MLAITSRTASIVLVPVTSLAGYATYVRSTAEPTQAYGQYMKNEGLNQTHHMKWRKFNNGLSLNDVGRSGGGL</sequence>
<keyword evidence="3" id="KW-1185">Reference proteome</keyword>
<evidence type="ECO:0000256" key="1">
    <source>
        <dbReference type="SAM" id="SignalP"/>
    </source>
</evidence>
<evidence type="ECO:0008006" key="4">
    <source>
        <dbReference type="Google" id="ProtNLM"/>
    </source>
</evidence>
<feature type="signal peptide" evidence="1">
    <location>
        <begin position="1"/>
        <end position="23"/>
    </location>
</feature>
<dbReference type="EMBL" id="JAEPRD010000029">
    <property type="protein sequence ID" value="KAG2206764.1"/>
    <property type="molecule type" value="Genomic_DNA"/>
</dbReference>
<accession>A0A8H7R9C7</accession>
<name>A0A8H7R9C7_9FUNG</name>
<comment type="caution">
    <text evidence="2">The sequence shown here is derived from an EMBL/GenBank/DDBJ whole genome shotgun (WGS) entry which is preliminary data.</text>
</comment>
<dbReference type="OrthoDB" id="2235549at2759"/>
<keyword evidence="1" id="KW-0732">Signal</keyword>
<dbReference type="AlphaFoldDB" id="A0A8H7R9C7"/>
<dbReference type="Proteomes" id="UP000603453">
    <property type="component" value="Unassembled WGS sequence"/>
</dbReference>
<feature type="chain" id="PRO_5034501475" description="Phosphogluconate dehydrogenase (NADP(+)-dependent, decarboxylating)" evidence="1">
    <location>
        <begin position="24"/>
        <end position="72"/>
    </location>
</feature>
<protein>
    <recommendedName>
        <fullName evidence="4">Phosphogluconate dehydrogenase (NADP(+)-dependent, decarboxylating)</fullName>
    </recommendedName>
</protein>
<evidence type="ECO:0000313" key="2">
    <source>
        <dbReference type="EMBL" id="KAG2206764.1"/>
    </source>
</evidence>
<gene>
    <name evidence="2" type="ORF">INT47_003706</name>
</gene>